<dbReference type="Gene3D" id="3.40.50.2300">
    <property type="match status" value="1"/>
</dbReference>
<evidence type="ECO:0000259" key="4">
    <source>
        <dbReference type="PROSITE" id="PS50110"/>
    </source>
</evidence>
<dbReference type="PROSITE" id="PS50110">
    <property type="entry name" value="RESPONSE_REGULATORY"/>
    <property type="match status" value="1"/>
</dbReference>
<dbReference type="GO" id="GO:0000160">
    <property type="term" value="P:phosphorelay signal transduction system"/>
    <property type="evidence" value="ECO:0007669"/>
    <property type="project" value="UniProtKB-KW"/>
</dbReference>
<dbReference type="PANTHER" id="PTHR43874:SF123">
    <property type="entry name" value="TWO-COMPONENT RESPONSE REGULATOR ARR14"/>
    <property type="match status" value="1"/>
</dbReference>
<dbReference type="Gene3D" id="1.10.10.60">
    <property type="entry name" value="Homeodomain-like"/>
    <property type="match status" value="1"/>
</dbReference>
<dbReference type="OrthoDB" id="60033at2759"/>
<evidence type="ECO:0000256" key="1">
    <source>
        <dbReference type="ARBA" id="ARBA00023012"/>
    </source>
</evidence>
<dbReference type="PANTHER" id="PTHR43874">
    <property type="entry name" value="TWO-COMPONENT RESPONSE REGULATOR"/>
    <property type="match status" value="1"/>
</dbReference>
<dbReference type="Pfam" id="PF00072">
    <property type="entry name" value="Response_reg"/>
    <property type="match status" value="1"/>
</dbReference>
<evidence type="ECO:0000313" key="5">
    <source>
        <dbReference type="EMBL" id="KMZ66716.1"/>
    </source>
</evidence>
<reference evidence="6" key="1">
    <citation type="journal article" date="2016" name="Nature">
        <title>The genome of the seagrass Zostera marina reveals angiosperm adaptation to the sea.</title>
        <authorList>
            <person name="Olsen J.L."/>
            <person name="Rouze P."/>
            <person name="Verhelst B."/>
            <person name="Lin Y.-C."/>
            <person name="Bayer T."/>
            <person name="Collen J."/>
            <person name="Dattolo E."/>
            <person name="De Paoli E."/>
            <person name="Dittami S."/>
            <person name="Maumus F."/>
            <person name="Michel G."/>
            <person name="Kersting A."/>
            <person name="Lauritano C."/>
            <person name="Lohaus R."/>
            <person name="Toepel M."/>
            <person name="Tonon T."/>
            <person name="Vanneste K."/>
            <person name="Amirebrahimi M."/>
            <person name="Brakel J."/>
            <person name="Bostroem C."/>
            <person name="Chovatia M."/>
            <person name="Grimwood J."/>
            <person name="Jenkins J.W."/>
            <person name="Jueterbock A."/>
            <person name="Mraz A."/>
            <person name="Stam W.T."/>
            <person name="Tice H."/>
            <person name="Bornberg-Bauer E."/>
            <person name="Green P.J."/>
            <person name="Pearson G.A."/>
            <person name="Procaccini G."/>
            <person name="Duarte C.M."/>
            <person name="Schmutz J."/>
            <person name="Reusch T.B.H."/>
            <person name="Van de Peer Y."/>
        </authorList>
    </citation>
    <scope>NUCLEOTIDE SEQUENCE [LARGE SCALE GENOMIC DNA]</scope>
    <source>
        <strain evidence="6">cv. Finnish</strain>
    </source>
</reference>
<dbReference type="InterPro" id="IPR001789">
    <property type="entry name" value="Sig_transdc_resp-reg_receiver"/>
</dbReference>
<dbReference type="Proteomes" id="UP000036987">
    <property type="component" value="Unassembled WGS sequence"/>
</dbReference>
<comment type="caution">
    <text evidence="5">The sequence shown here is derived from an EMBL/GenBank/DDBJ whole genome shotgun (WGS) entry which is preliminary data.</text>
</comment>
<dbReference type="CDD" id="cd17584">
    <property type="entry name" value="REC_typeB_ARR-like"/>
    <property type="match status" value="1"/>
</dbReference>
<dbReference type="STRING" id="29655.A0A0K9PCN4"/>
<keyword evidence="2" id="KW-0597">Phosphoprotein</keyword>
<dbReference type="OMA" id="ICKHATI"/>
<dbReference type="AlphaFoldDB" id="A0A0K9PCN4"/>
<organism evidence="5 6">
    <name type="scientific">Zostera marina</name>
    <name type="common">Eelgrass</name>
    <dbReference type="NCBI Taxonomy" id="29655"/>
    <lineage>
        <taxon>Eukaryota</taxon>
        <taxon>Viridiplantae</taxon>
        <taxon>Streptophyta</taxon>
        <taxon>Embryophyta</taxon>
        <taxon>Tracheophyta</taxon>
        <taxon>Spermatophyta</taxon>
        <taxon>Magnoliopsida</taxon>
        <taxon>Liliopsida</taxon>
        <taxon>Zosteraceae</taxon>
        <taxon>Zostera</taxon>
    </lineage>
</organism>
<feature type="modified residue" description="4-aspartylphosphate" evidence="2">
    <location>
        <position position="100"/>
    </location>
</feature>
<accession>A0A0K9PCN4</accession>
<evidence type="ECO:0000313" key="6">
    <source>
        <dbReference type="Proteomes" id="UP000036987"/>
    </source>
</evidence>
<sequence>MKHDKIAQLRSPGIWRLFGCRRSMMASEGRRSSSSPEGETLDRFPAGLRVLVIDDDRTSLKLLEHMLRKCLYDVTVCSESRKALSLLRGSKDRFDIVISDVHMPDMDGFKLLELIGLEMDLPIIMMSGDGRSSTVMRGIIHGACEYLIKPVRMQELKTIWQHAVRKNLNIDRRQYVKPQRKRPSETAADEDQLNNDEPSASKKPRVVWSFHLHQKFCTAVNQLGIDST</sequence>
<protein>
    <recommendedName>
        <fullName evidence="4">Response regulatory domain-containing protein</fullName>
    </recommendedName>
</protein>
<evidence type="ECO:0000256" key="2">
    <source>
        <dbReference type="PROSITE-ProRule" id="PRU00169"/>
    </source>
</evidence>
<dbReference type="GO" id="GO:0009736">
    <property type="term" value="P:cytokinin-activated signaling pathway"/>
    <property type="evidence" value="ECO:0007669"/>
    <property type="project" value="InterPro"/>
</dbReference>
<evidence type="ECO:0000256" key="3">
    <source>
        <dbReference type="SAM" id="MobiDB-lite"/>
    </source>
</evidence>
<feature type="region of interest" description="Disordered" evidence="3">
    <location>
        <begin position="174"/>
        <end position="201"/>
    </location>
</feature>
<dbReference type="SUPFAM" id="SSF52172">
    <property type="entry name" value="CheY-like"/>
    <property type="match status" value="1"/>
</dbReference>
<proteinExistence type="predicted"/>
<name>A0A0K9PCN4_ZOSMR</name>
<gene>
    <name evidence="5" type="ORF">ZOSMA_28G00760</name>
</gene>
<dbReference type="InterPro" id="IPR045279">
    <property type="entry name" value="ARR-like"/>
</dbReference>
<feature type="domain" description="Response regulatory" evidence="4">
    <location>
        <begin position="49"/>
        <end position="164"/>
    </location>
</feature>
<dbReference type="InterPro" id="IPR011006">
    <property type="entry name" value="CheY-like_superfamily"/>
</dbReference>
<dbReference type="SMART" id="SM00448">
    <property type="entry name" value="REC"/>
    <property type="match status" value="1"/>
</dbReference>
<keyword evidence="6" id="KW-1185">Reference proteome</keyword>
<dbReference type="EMBL" id="LFYR01000958">
    <property type="protein sequence ID" value="KMZ66716.1"/>
    <property type="molecule type" value="Genomic_DNA"/>
</dbReference>
<keyword evidence="1" id="KW-0902">Two-component regulatory system</keyword>